<organism evidence="1 2">
    <name type="scientific">Willisornis vidua</name>
    <name type="common">Xingu scale-backed antbird</name>
    <dbReference type="NCBI Taxonomy" id="1566151"/>
    <lineage>
        <taxon>Eukaryota</taxon>
        <taxon>Metazoa</taxon>
        <taxon>Chordata</taxon>
        <taxon>Craniata</taxon>
        <taxon>Vertebrata</taxon>
        <taxon>Euteleostomi</taxon>
        <taxon>Archelosauria</taxon>
        <taxon>Archosauria</taxon>
        <taxon>Dinosauria</taxon>
        <taxon>Saurischia</taxon>
        <taxon>Theropoda</taxon>
        <taxon>Coelurosauria</taxon>
        <taxon>Aves</taxon>
        <taxon>Neognathae</taxon>
        <taxon>Neoaves</taxon>
        <taxon>Telluraves</taxon>
        <taxon>Australaves</taxon>
        <taxon>Passeriformes</taxon>
        <taxon>Thamnophilidae</taxon>
        <taxon>Willisornis</taxon>
    </lineage>
</organism>
<evidence type="ECO:0000313" key="2">
    <source>
        <dbReference type="Proteomes" id="UP001145742"/>
    </source>
</evidence>
<keyword evidence="2" id="KW-1185">Reference proteome</keyword>
<gene>
    <name evidence="1" type="ORF">WISP_97706</name>
</gene>
<dbReference type="Proteomes" id="UP001145742">
    <property type="component" value="Unassembled WGS sequence"/>
</dbReference>
<dbReference type="EMBL" id="WHWB01034254">
    <property type="protein sequence ID" value="KAJ7412308.1"/>
    <property type="molecule type" value="Genomic_DNA"/>
</dbReference>
<protein>
    <submittedName>
        <fullName evidence="1">Arrestin domain-containing protein 3-like protein</fullName>
    </submittedName>
</protein>
<name>A0ABQ9D2D2_9PASS</name>
<accession>A0ABQ9D2D2</accession>
<proteinExistence type="predicted"/>
<sequence length="94" mass="10455">MQLGGRIQSLAVELEGGRAHGGGGLLHGRVRLQLRAALRLRALEVSAHGRAAVHWLESRSIGLKVVYRDYSAFETFLCRRCQLIPGILQHFPKK</sequence>
<evidence type="ECO:0000313" key="1">
    <source>
        <dbReference type="EMBL" id="KAJ7412308.1"/>
    </source>
</evidence>
<comment type="caution">
    <text evidence="1">The sequence shown here is derived from an EMBL/GenBank/DDBJ whole genome shotgun (WGS) entry which is preliminary data.</text>
</comment>
<reference evidence="1" key="1">
    <citation type="submission" date="2019-10" db="EMBL/GenBank/DDBJ databases">
        <authorList>
            <person name="Soares A.E.R."/>
            <person name="Aleixo A."/>
            <person name="Schneider P."/>
            <person name="Miyaki C.Y."/>
            <person name="Schneider M.P."/>
            <person name="Mello C."/>
            <person name="Vasconcelos A.T.R."/>
        </authorList>
    </citation>
    <scope>NUCLEOTIDE SEQUENCE</scope>
    <source>
        <tissue evidence="1">Muscle</tissue>
    </source>
</reference>
<dbReference type="Gene3D" id="2.60.40.640">
    <property type="match status" value="1"/>
</dbReference>
<dbReference type="InterPro" id="IPR014752">
    <property type="entry name" value="Arrestin-like_C"/>
</dbReference>